<sequence>MSDSNRTSRFGLSRRTFVQGIGASGLVGAGTNVASAAIDDESVTPVGSGSVTTAIPDGYDYPSPPDPTYVTGDVSPPIPTNDWWSGLLFGPYSAGPVIGDPYHGKAGPAGFTVTYPTDWDGDPAEQDTIVADTAQTPGVTIGHTDVEEFSDARVNDWGDWHVQATWGAGTDEHMDVTIARGLPLCFAEYSEGGARLAFSVDDRSIDDAAVSVWADRGNVLGITVSANGYDKHFGMFAPEGASWSGVSTAELRSELGDGDYLTVAVLPDASTDLLDQFERYAYNVVRDTTVDWEYVPDDDGTPVSEVRTTYSFATEAKPESQTEGTVTALFPHQWKHAVTELTDRTYWSVRGEMRVATGTSFTMAHTYDGILPFTPTSGVQDTETLRSYMTRLAEEYEPYVYDVPTSAYWAGKDFYRNSTAAAIADRTGQTEKRDYFLSAVTDRLEGWLSADDTALGTEAGQELFYYDDSRQVAFSDGMTVTVPAGEVVVAQSADHYGADTDAPMAPADLTAASTNSWAVELEWKASEDDTAVQYYVVTLDGTTHTTVSDPGVRIEGLDRGTEYTVVVSAVDPYDNESVPTSVTVTTDSEDTAPPEAPSDLQTASKTKTSVDLAWSPASDVGEESGIESYLVVVDGEQYTEVDETAVSVTGLDPDTRYTFAVRAIDEAGNRSEPVSTTAATLSESATQSPFEGRATIPGKVEAENFDQGDEGVAYHETTSK</sequence>
<dbReference type="AlphaFoldDB" id="A0A897NQ41"/>
<proteinExistence type="predicted"/>
<feature type="region of interest" description="Disordered" evidence="1">
    <location>
        <begin position="670"/>
        <end position="691"/>
    </location>
</feature>
<feature type="compositionally biased region" description="Low complexity" evidence="1">
    <location>
        <begin position="576"/>
        <end position="586"/>
    </location>
</feature>
<dbReference type="CDD" id="cd00063">
    <property type="entry name" value="FN3"/>
    <property type="match status" value="2"/>
</dbReference>
<dbReference type="GeneID" id="68862066"/>
<feature type="domain" description="Fibronectin type-III" evidence="2">
    <location>
        <begin position="596"/>
        <end position="684"/>
    </location>
</feature>
<reference evidence="3" key="1">
    <citation type="submission" date="2020-11" db="EMBL/GenBank/DDBJ databases">
        <title>Carbohydrate-dependent, anaerobic sulfur respiration: A novel catabolism in halophilic archaea.</title>
        <authorList>
            <person name="Sorokin D.Y."/>
            <person name="Messina E."/>
            <person name="Smedile F."/>
            <person name="La Cono V."/>
            <person name="Hallsworth J.E."/>
            <person name="Yakimov M.M."/>
        </authorList>
    </citation>
    <scope>NUCLEOTIDE SEQUENCE</scope>
    <source>
        <strain evidence="3">HSR-Bgl</strain>
    </source>
</reference>
<dbReference type="InterPro" id="IPR036116">
    <property type="entry name" value="FN3_sf"/>
</dbReference>
<dbReference type="InterPro" id="IPR003961">
    <property type="entry name" value="FN3_dom"/>
</dbReference>
<dbReference type="Pfam" id="PF00041">
    <property type="entry name" value="fn3"/>
    <property type="match status" value="2"/>
</dbReference>
<feature type="region of interest" description="Disordered" evidence="1">
    <location>
        <begin position="574"/>
        <end position="609"/>
    </location>
</feature>
<dbReference type="Proteomes" id="UP000663305">
    <property type="component" value="Chromosome"/>
</dbReference>
<organism evidence="3 4">
    <name type="scientific">Halapricum desulfuricans</name>
    <dbReference type="NCBI Taxonomy" id="2841257"/>
    <lineage>
        <taxon>Archaea</taxon>
        <taxon>Methanobacteriati</taxon>
        <taxon>Methanobacteriota</taxon>
        <taxon>Stenosarchaea group</taxon>
        <taxon>Halobacteria</taxon>
        <taxon>Halobacteriales</taxon>
        <taxon>Haloarculaceae</taxon>
        <taxon>Halapricum</taxon>
    </lineage>
</organism>
<dbReference type="EMBL" id="CP064789">
    <property type="protein sequence ID" value="QSG12949.1"/>
    <property type="molecule type" value="Genomic_DNA"/>
</dbReference>
<keyword evidence="3" id="KW-0378">Hydrolase</keyword>
<dbReference type="InterPro" id="IPR050713">
    <property type="entry name" value="RTP_Phos/Ushers"/>
</dbReference>
<dbReference type="PROSITE" id="PS51318">
    <property type="entry name" value="TAT"/>
    <property type="match status" value="1"/>
</dbReference>
<dbReference type="PANTHER" id="PTHR46957:SF3">
    <property type="entry name" value="CYTOKINE RECEPTOR"/>
    <property type="match status" value="1"/>
</dbReference>
<evidence type="ECO:0000313" key="4">
    <source>
        <dbReference type="Proteomes" id="UP000663305"/>
    </source>
</evidence>
<dbReference type="SMART" id="SM00060">
    <property type="entry name" value="FN3"/>
    <property type="match status" value="2"/>
</dbReference>
<dbReference type="Gene3D" id="2.60.40.10">
    <property type="entry name" value="Immunoglobulins"/>
    <property type="match status" value="2"/>
</dbReference>
<dbReference type="PROSITE" id="PS52008">
    <property type="entry name" value="GH81"/>
    <property type="match status" value="1"/>
</dbReference>
<dbReference type="Gene3D" id="2.70.98.30">
    <property type="entry name" value="Golgi alpha-mannosidase II, domain 4"/>
    <property type="match status" value="1"/>
</dbReference>
<dbReference type="PROSITE" id="PS50853">
    <property type="entry name" value="FN3"/>
    <property type="match status" value="2"/>
</dbReference>
<protein>
    <submittedName>
        <fullName evidence="3">Glycosyl hydrolase family 81, carbohydrate binding module (Family 6)</fullName>
    </submittedName>
</protein>
<feature type="compositionally biased region" description="Polar residues" evidence="1">
    <location>
        <begin position="599"/>
        <end position="609"/>
    </location>
</feature>
<dbReference type="InterPro" id="IPR005200">
    <property type="entry name" value="Endo-beta-glucanase"/>
</dbReference>
<feature type="compositionally biased region" description="Low complexity" evidence="1">
    <location>
        <begin position="675"/>
        <end position="688"/>
    </location>
</feature>
<dbReference type="GO" id="GO:0052861">
    <property type="term" value="F:endo-1,3(4)-beta-glucanase activity"/>
    <property type="evidence" value="ECO:0007669"/>
    <property type="project" value="InterPro"/>
</dbReference>
<evidence type="ECO:0000313" key="3">
    <source>
        <dbReference type="EMBL" id="QSG12949.1"/>
    </source>
</evidence>
<dbReference type="SUPFAM" id="SSF49265">
    <property type="entry name" value="Fibronectin type III"/>
    <property type="match status" value="1"/>
</dbReference>
<evidence type="ECO:0000256" key="1">
    <source>
        <dbReference type="SAM" id="MobiDB-lite"/>
    </source>
</evidence>
<dbReference type="RefSeq" id="WP_229124780.1">
    <property type="nucleotide sequence ID" value="NZ_CP064789.1"/>
</dbReference>
<evidence type="ECO:0000259" key="2">
    <source>
        <dbReference type="PROSITE" id="PS50853"/>
    </source>
</evidence>
<accession>A0A897NQ41</accession>
<gene>
    <name evidence="3" type="ORF">HSBGL_2545</name>
</gene>
<name>A0A897NQ41_9EURY</name>
<dbReference type="PANTHER" id="PTHR46957">
    <property type="entry name" value="CYTOKINE RECEPTOR"/>
    <property type="match status" value="1"/>
</dbReference>
<dbReference type="InterPro" id="IPR013783">
    <property type="entry name" value="Ig-like_fold"/>
</dbReference>
<dbReference type="GO" id="GO:0016020">
    <property type="term" value="C:membrane"/>
    <property type="evidence" value="ECO:0007669"/>
    <property type="project" value="UniProtKB-SubCell"/>
</dbReference>
<dbReference type="InterPro" id="IPR006311">
    <property type="entry name" value="TAT_signal"/>
</dbReference>
<feature type="domain" description="Fibronectin type-III" evidence="2">
    <location>
        <begin position="505"/>
        <end position="594"/>
    </location>
</feature>